<organism evidence="8 9">
    <name type="scientific">Methylobacterium platani</name>
    <dbReference type="NCBI Taxonomy" id="427683"/>
    <lineage>
        <taxon>Bacteria</taxon>
        <taxon>Pseudomonadati</taxon>
        <taxon>Pseudomonadota</taxon>
        <taxon>Alphaproteobacteria</taxon>
        <taxon>Hyphomicrobiales</taxon>
        <taxon>Methylobacteriaceae</taxon>
        <taxon>Methylobacterium</taxon>
    </lineage>
</organism>
<gene>
    <name evidence="8" type="ORF">A5481_14095</name>
</gene>
<evidence type="ECO:0000256" key="6">
    <source>
        <dbReference type="PROSITE-ProRule" id="PRU01362"/>
    </source>
</evidence>
<dbReference type="EMBL" id="LWHQ01000024">
    <property type="protein sequence ID" value="OAS24410.1"/>
    <property type="molecule type" value="Genomic_DNA"/>
</dbReference>
<evidence type="ECO:0000256" key="2">
    <source>
        <dbReference type="ARBA" id="ARBA00022676"/>
    </source>
</evidence>
<dbReference type="GO" id="GO:0016757">
    <property type="term" value="F:glycosyltransferase activity"/>
    <property type="evidence" value="ECO:0007669"/>
    <property type="project" value="UniProtKB-KW"/>
</dbReference>
<reference evidence="8 9" key="1">
    <citation type="submission" date="2016-04" db="EMBL/GenBank/DDBJ databases">
        <authorList>
            <person name="Evans L.H."/>
            <person name="Alamgir A."/>
            <person name="Owens N."/>
            <person name="Weber N.D."/>
            <person name="Virtaneva K."/>
            <person name="Barbian K."/>
            <person name="Babar A."/>
            <person name="Rosenke K."/>
        </authorList>
    </citation>
    <scope>NUCLEOTIDE SEQUENCE [LARGE SCALE GENOMIC DNA]</scope>
    <source>
        <strain evidence="8 9">PMB02</strain>
    </source>
</reference>
<keyword evidence="4" id="KW-0548">Nucleotidyltransferase</keyword>
<dbReference type="STRING" id="427683.A5481_14095"/>
<feature type="domain" description="DarT" evidence="7">
    <location>
        <begin position="1"/>
        <end position="114"/>
    </location>
</feature>
<dbReference type="GO" id="GO:0003677">
    <property type="term" value="F:DNA binding"/>
    <property type="evidence" value="ECO:0007669"/>
    <property type="project" value="UniProtKB-UniRule"/>
</dbReference>
<dbReference type="AlphaFoldDB" id="A0A179SAD3"/>
<dbReference type="GO" id="GO:0016779">
    <property type="term" value="F:nucleotidyltransferase activity"/>
    <property type="evidence" value="ECO:0007669"/>
    <property type="project" value="UniProtKB-KW"/>
</dbReference>
<dbReference type="Proteomes" id="UP000078316">
    <property type="component" value="Unassembled WGS sequence"/>
</dbReference>
<evidence type="ECO:0000256" key="5">
    <source>
        <dbReference type="ARBA" id="ARBA00023125"/>
    </source>
</evidence>
<keyword evidence="5 6" id="KW-0238">DNA-binding</keyword>
<evidence type="ECO:0000313" key="8">
    <source>
        <dbReference type="EMBL" id="OAS24410.1"/>
    </source>
</evidence>
<evidence type="ECO:0000313" key="9">
    <source>
        <dbReference type="Proteomes" id="UP000078316"/>
    </source>
</evidence>
<protein>
    <recommendedName>
        <fullName evidence="7">DarT domain-containing protein</fullName>
    </recommendedName>
</protein>
<dbReference type="InterPro" id="IPR029494">
    <property type="entry name" value="DarT"/>
</dbReference>
<evidence type="ECO:0000256" key="4">
    <source>
        <dbReference type="ARBA" id="ARBA00022695"/>
    </source>
</evidence>
<comment type="caution">
    <text evidence="8">The sequence shown here is derived from an EMBL/GenBank/DDBJ whole genome shotgun (WGS) entry which is preliminary data.</text>
</comment>
<keyword evidence="1 6" id="KW-1277">Toxin-antitoxin system</keyword>
<keyword evidence="2" id="KW-0328">Glycosyltransferase</keyword>
<evidence type="ECO:0000256" key="1">
    <source>
        <dbReference type="ARBA" id="ARBA00022649"/>
    </source>
</evidence>
<name>A0A179SAD3_9HYPH</name>
<proteinExistence type="inferred from homology"/>
<evidence type="ECO:0000259" key="7">
    <source>
        <dbReference type="PROSITE" id="PS52018"/>
    </source>
</evidence>
<evidence type="ECO:0000256" key="3">
    <source>
        <dbReference type="ARBA" id="ARBA00022679"/>
    </source>
</evidence>
<comment type="caution">
    <text evidence="6">Lacks conserved residue(s) required for the propagation of feature annotation.</text>
</comment>
<dbReference type="Pfam" id="PF14487">
    <property type="entry name" value="DarT"/>
    <property type="match status" value="1"/>
</dbReference>
<comment type="similarity">
    <text evidence="6">Belongs to the DarT ADP-ribosyltransferase family.</text>
</comment>
<dbReference type="PROSITE" id="PS52018">
    <property type="entry name" value="DART"/>
    <property type="match status" value="1"/>
</dbReference>
<accession>A0A179SAD3</accession>
<keyword evidence="3" id="KW-0808">Transferase</keyword>
<sequence length="114" mass="13213">MFGMDAYVHLCFMNDHPMEYKARNEGRVQNTVWLRIDPAIIKQAGVRITNGVSNRSDMVTMDPSTQIDTLDLEVIYQGTDWKDPEIKKRRIEAKKYEILVPDSVPLQFIRNIDG</sequence>